<dbReference type="PANTHER" id="PTHR43630">
    <property type="entry name" value="POLY-BETA-1,6-N-ACETYL-D-GLUCOSAMINE SYNTHASE"/>
    <property type="match status" value="1"/>
</dbReference>
<name>A0A8J6NSW0_9BACT</name>
<dbReference type="PANTHER" id="PTHR43630:SF2">
    <property type="entry name" value="GLYCOSYLTRANSFERASE"/>
    <property type="match status" value="1"/>
</dbReference>
<dbReference type="Pfam" id="PF00535">
    <property type="entry name" value="Glycos_transf_2"/>
    <property type="match status" value="1"/>
</dbReference>
<dbReference type="EMBL" id="JACNIG010000274">
    <property type="protein sequence ID" value="MBC8433156.1"/>
    <property type="molecule type" value="Genomic_DNA"/>
</dbReference>
<reference evidence="3 4" key="1">
    <citation type="submission" date="2020-08" db="EMBL/GenBank/DDBJ databases">
        <title>Bridging the membrane lipid divide: bacteria of the FCB group superphylum have the potential to synthesize archaeal ether lipids.</title>
        <authorList>
            <person name="Villanueva L."/>
            <person name="Von Meijenfeldt F.A.B."/>
            <person name="Westbye A.B."/>
            <person name="Yadav S."/>
            <person name="Hopmans E.C."/>
            <person name="Dutilh B.E."/>
            <person name="Sinninghe Damste J.S."/>
        </authorList>
    </citation>
    <scope>NUCLEOTIDE SEQUENCE [LARGE SCALE GENOMIC DNA]</scope>
    <source>
        <strain evidence="3">NIOZ-UU17</strain>
    </source>
</reference>
<accession>A0A8J6NSW0</accession>
<evidence type="ECO:0000256" key="1">
    <source>
        <dbReference type="ARBA" id="ARBA00038494"/>
    </source>
</evidence>
<evidence type="ECO:0000313" key="4">
    <source>
        <dbReference type="Proteomes" id="UP000605201"/>
    </source>
</evidence>
<dbReference type="InterPro" id="IPR029044">
    <property type="entry name" value="Nucleotide-diphossugar_trans"/>
</dbReference>
<dbReference type="InterPro" id="IPR001173">
    <property type="entry name" value="Glyco_trans_2-like"/>
</dbReference>
<organism evidence="3 4">
    <name type="scientific">Candidatus Desulfatibia vada</name>
    <dbReference type="NCBI Taxonomy" id="2841696"/>
    <lineage>
        <taxon>Bacteria</taxon>
        <taxon>Pseudomonadati</taxon>
        <taxon>Thermodesulfobacteriota</taxon>
        <taxon>Desulfobacteria</taxon>
        <taxon>Desulfobacterales</taxon>
        <taxon>Desulfobacterales incertae sedis</taxon>
        <taxon>Candidatus Desulfatibia</taxon>
    </lineage>
</organism>
<feature type="domain" description="Glycosyltransferase 2-like" evidence="2">
    <location>
        <begin position="4"/>
        <end position="108"/>
    </location>
</feature>
<dbReference type="Proteomes" id="UP000605201">
    <property type="component" value="Unassembled WGS sequence"/>
</dbReference>
<sequence length="273" mass="32824">MSFSIVILTFNEEKNLKHCLESIQWCDDIVVLDSYSTDDTLKIAQENNLRIYQRKFDNFASQRNFAHDEIKFKHDWVFHLDADEVFTEELKKEIEKNIQESNCDAYLVPSKIMLSGRWLRYSGMYPTYQVRLGKFEKLRFKKVGHGQKEDIPADRVGVLNSPYIHYNFSNGLYAWFERHNKYSSEEAARALQYRNTKHLEWDGLFSSNPYRRRNALKRISYSFPFRPFFRFIYMYIFRLGFLDGRQGLHYCSLMALYEFMTAIKIDELRSYRN</sequence>
<dbReference type="SUPFAM" id="SSF53448">
    <property type="entry name" value="Nucleotide-diphospho-sugar transferases"/>
    <property type="match status" value="1"/>
</dbReference>
<dbReference type="Gene3D" id="3.90.550.10">
    <property type="entry name" value="Spore Coat Polysaccharide Biosynthesis Protein SpsA, Chain A"/>
    <property type="match status" value="1"/>
</dbReference>
<protein>
    <submittedName>
        <fullName evidence="3">Glycosyltransferase family 2 protein</fullName>
    </submittedName>
</protein>
<dbReference type="CDD" id="cd02511">
    <property type="entry name" value="Beta4Glucosyltransferase"/>
    <property type="match status" value="1"/>
</dbReference>
<comment type="similarity">
    <text evidence="1">Belongs to the glycosyltransferase 2 family. WaaE/KdtX subfamily.</text>
</comment>
<evidence type="ECO:0000259" key="2">
    <source>
        <dbReference type="Pfam" id="PF00535"/>
    </source>
</evidence>
<gene>
    <name evidence="3" type="ORF">H8D96_14705</name>
</gene>
<comment type="caution">
    <text evidence="3">The sequence shown here is derived from an EMBL/GenBank/DDBJ whole genome shotgun (WGS) entry which is preliminary data.</text>
</comment>
<proteinExistence type="inferred from homology"/>
<evidence type="ECO:0000313" key="3">
    <source>
        <dbReference type="EMBL" id="MBC8433156.1"/>
    </source>
</evidence>
<dbReference type="AlphaFoldDB" id="A0A8J6NSW0"/>